<proteinExistence type="predicted"/>
<comment type="caution">
    <text evidence="2">The sequence shown here is derived from an EMBL/GenBank/DDBJ whole genome shotgun (WGS) entry which is preliminary data.</text>
</comment>
<evidence type="ECO:0000313" key="3">
    <source>
        <dbReference type="Proteomes" id="UP000179129"/>
    </source>
</evidence>
<keyword evidence="1" id="KW-0732">Signal</keyword>
<dbReference type="AlphaFoldDB" id="A0A1F5YMY6"/>
<feature type="chain" id="PRO_5009522575" description="Transglutaminase-like domain-containing protein" evidence="1">
    <location>
        <begin position="24"/>
        <end position="633"/>
    </location>
</feature>
<accession>A0A1F5YMY6</accession>
<gene>
    <name evidence="2" type="ORF">A3F83_12120</name>
</gene>
<dbReference type="STRING" id="1817867.A3F83_12120"/>
<dbReference type="SUPFAM" id="SSF49344">
    <property type="entry name" value="CBD9-like"/>
    <property type="match status" value="1"/>
</dbReference>
<reference evidence="2 3" key="1">
    <citation type="journal article" date="2016" name="Nat. Commun.">
        <title>Thousands of microbial genomes shed light on interconnected biogeochemical processes in an aquifer system.</title>
        <authorList>
            <person name="Anantharaman K."/>
            <person name="Brown C.T."/>
            <person name="Hug L.A."/>
            <person name="Sharon I."/>
            <person name="Castelle C.J."/>
            <person name="Probst A.J."/>
            <person name="Thomas B.C."/>
            <person name="Singh A."/>
            <person name="Wilkins M.J."/>
            <person name="Karaoz U."/>
            <person name="Brodie E.L."/>
            <person name="Williams K.H."/>
            <person name="Hubbard S.S."/>
            <person name="Banfield J.F."/>
        </authorList>
    </citation>
    <scope>NUCLEOTIDE SEQUENCE [LARGE SCALE GENOMIC DNA]</scope>
</reference>
<dbReference type="Proteomes" id="UP000179129">
    <property type="component" value="Unassembled WGS sequence"/>
</dbReference>
<evidence type="ECO:0000256" key="1">
    <source>
        <dbReference type="SAM" id="SignalP"/>
    </source>
</evidence>
<dbReference type="EMBL" id="MFIX01000214">
    <property type="protein sequence ID" value="OGG01262.1"/>
    <property type="molecule type" value="Genomic_DNA"/>
</dbReference>
<evidence type="ECO:0008006" key="4">
    <source>
        <dbReference type="Google" id="ProtNLM"/>
    </source>
</evidence>
<dbReference type="SUPFAM" id="SSF54001">
    <property type="entry name" value="Cysteine proteinases"/>
    <property type="match status" value="1"/>
</dbReference>
<protein>
    <recommendedName>
        <fullName evidence="4">Transglutaminase-like domain-containing protein</fullName>
    </recommendedName>
</protein>
<dbReference type="Gene3D" id="2.60.40.1190">
    <property type="match status" value="1"/>
</dbReference>
<dbReference type="InterPro" id="IPR038765">
    <property type="entry name" value="Papain-like_cys_pep_sf"/>
</dbReference>
<evidence type="ECO:0000313" key="2">
    <source>
        <dbReference type="EMBL" id="OGG01262.1"/>
    </source>
</evidence>
<name>A0A1F5YMY6_9BACT</name>
<sequence>MSKAAITVALFMLSPVFAGALFAADPKLEGFPWPDPANGSVLEVPDAAGRVQLDGRLEEQAWESAGVVLDFYRAEDAGRARFDGSVRVLLDNGSLLLGLDLPATEAADSVRKCFLTAEPDIMQSGPHVSICLDPGHSHGVYYQFVLDPAGRREDLRVFDESWSADWSAAVNSASGRWQAEIEIPLAQIFTSPQAGDIWGFNIALYGVDRESSLSSTPIRIDLVDAERFGHLLFKDGLSAQRLAEIKAALPAVHREARQARLEANRKLCGPELTALPGEITGLAVGTKIALDGSLAAVCLGLQNPEILRSRYPFFYEKYENPDLQRLRKLFRLEEVVAPGRNEFEKILLLNDWLVRHVPFGSPPPIRPQAFHLLTHGLAGQTFNCTYLSFALMQMYVSLGWTARKITTVGHGTLDLWSDYWHKWLQIDPSRNSYFRLKGSGVPLNSNEIRREFWRNGGVDMEIVYGAEQRAEKVTLQTRDSDGLLRYRQDGYAWIAYKTRNNFFEVPYAYRNFLYLTVEDEYNRDKQWAREDNGQPDERQLFSLPTDRVSDIFWTLNQAFIHLYRDNGSRLKVQLETVTPNFKTFEVSLDNGEWLPVEPVFTWELHPGQNFLNARSVSKFGLAGAEHKIVLLLE</sequence>
<organism evidence="2 3">
    <name type="scientific">Candidatus Glassbacteria bacterium RIFCSPLOWO2_12_FULL_58_11</name>
    <dbReference type="NCBI Taxonomy" id="1817867"/>
    <lineage>
        <taxon>Bacteria</taxon>
        <taxon>Candidatus Glassiibacteriota</taxon>
    </lineage>
</organism>
<feature type="signal peptide" evidence="1">
    <location>
        <begin position="1"/>
        <end position="23"/>
    </location>
</feature>